<name>A0ABS5VY56_9BACT</name>
<feature type="domain" description="TPM" evidence="3">
    <location>
        <begin position="31"/>
        <end position="153"/>
    </location>
</feature>
<feature type="non-terminal residue" evidence="4">
    <location>
        <position position="210"/>
    </location>
</feature>
<keyword evidence="1" id="KW-0472">Membrane</keyword>
<keyword evidence="1" id="KW-0812">Transmembrane</keyword>
<keyword evidence="1" id="KW-1133">Transmembrane helix</keyword>
<gene>
    <name evidence="4" type="ORF">KK060_22090</name>
</gene>
<dbReference type="RefSeq" id="WP_254156608.1">
    <property type="nucleotide sequence ID" value="NZ_JAHESD010000078.1"/>
</dbReference>
<dbReference type="PANTHER" id="PTHR30373">
    <property type="entry name" value="UPF0603 PROTEIN YGCG"/>
    <property type="match status" value="1"/>
</dbReference>
<evidence type="ECO:0000313" key="4">
    <source>
        <dbReference type="EMBL" id="MBT1705998.1"/>
    </source>
</evidence>
<evidence type="ECO:0000256" key="2">
    <source>
        <dbReference type="SAM" id="SignalP"/>
    </source>
</evidence>
<evidence type="ECO:0000256" key="1">
    <source>
        <dbReference type="SAM" id="Phobius"/>
    </source>
</evidence>
<dbReference type="Proteomes" id="UP000772618">
    <property type="component" value="Unassembled WGS sequence"/>
</dbReference>
<dbReference type="Pfam" id="PF04536">
    <property type="entry name" value="TPM_phosphatase"/>
    <property type="match status" value="1"/>
</dbReference>
<reference evidence="4 5" key="1">
    <citation type="submission" date="2021-05" db="EMBL/GenBank/DDBJ databases">
        <title>A Polyphasic approach of four new species of the genus Ohtaekwangia: Ohtaekwangia histidinii sp. nov., Ohtaekwangia cretensis sp. nov., Ohtaekwangia indiensis sp. nov., Ohtaekwangia reichenbachii sp. nov. from diverse environment.</title>
        <authorList>
            <person name="Octaviana S."/>
        </authorList>
    </citation>
    <scope>NUCLEOTIDE SEQUENCE [LARGE SCALE GENOMIC DNA]</scope>
    <source>
        <strain evidence="4 5">PWU20</strain>
    </source>
</reference>
<organism evidence="4 5">
    <name type="scientific">Chryseosolibacter indicus</name>
    <dbReference type="NCBI Taxonomy" id="2782351"/>
    <lineage>
        <taxon>Bacteria</taxon>
        <taxon>Pseudomonadati</taxon>
        <taxon>Bacteroidota</taxon>
        <taxon>Cytophagia</taxon>
        <taxon>Cytophagales</taxon>
        <taxon>Chryseotaleaceae</taxon>
        <taxon>Chryseosolibacter</taxon>
    </lineage>
</organism>
<keyword evidence="2" id="KW-0732">Signal</keyword>
<comment type="caution">
    <text evidence="4">The sequence shown here is derived from an EMBL/GenBank/DDBJ whole genome shotgun (WGS) entry which is preliminary data.</text>
</comment>
<keyword evidence="5" id="KW-1185">Reference proteome</keyword>
<evidence type="ECO:0000259" key="3">
    <source>
        <dbReference type="Pfam" id="PF04536"/>
    </source>
</evidence>
<evidence type="ECO:0000313" key="5">
    <source>
        <dbReference type="Proteomes" id="UP000772618"/>
    </source>
</evidence>
<protein>
    <submittedName>
        <fullName evidence="4">TPM domain-containing protein</fullName>
    </submittedName>
</protein>
<dbReference type="PANTHER" id="PTHR30373:SF2">
    <property type="entry name" value="UPF0603 PROTEIN YGCG"/>
    <property type="match status" value="1"/>
</dbReference>
<sequence>MKLKVSIALLLVSHLVFAQPAVPELWGTRIHDEAHTLSVQFINSLEQQLKTHEDSTSNQIAVLIIPTLDDYPIEDYTLKVSEKWRLGQQGKDNGVLLFVAINDRKVRIEVGYGLEGVLPDALCNQIIRNEIAPNFRQNDYEGGIQAATSAILKAIAGEYKAESKPSGRRRNNGGSIVPFIIILIIIILISRLRGGGGRGGYRGGGWSAGS</sequence>
<feature type="transmembrane region" description="Helical" evidence="1">
    <location>
        <begin position="173"/>
        <end position="192"/>
    </location>
</feature>
<dbReference type="InterPro" id="IPR007621">
    <property type="entry name" value="TPM_dom"/>
</dbReference>
<feature type="chain" id="PRO_5047487807" evidence="2">
    <location>
        <begin position="19"/>
        <end position="210"/>
    </location>
</feature>
<proteinExistence type="predicted"/>
<dbReference type="EMBL" id="JAHESD010000078">
    <property type="protein sequence ID" value="MBT1705998.1"/>
    <property type="molecule type" value="Genomic_DNA"/>
</dbReference>
<dbReference type="Gene3D" id="3.10.310.50">
    <property type="match status" value="1"/>
</dbReference>
<accession>A0ABS5VY56</accession>
<feature type="signal peptide" evidence="2">
    <location>
        <begin position="1"/>
        <end position="18"/>
    </location>
</feature>